<reference evidence="1" key="1">
    <citation type="journal article" date="2021" name="Proc. Natl. Acad. Sci. U.S.A.">
        <title>A Catalog of Tens of Thousands of Viruses from Human Metagenomes Reveals Hidden Associations with Chronic Diseases.</title>
        <authorList>
            <person name="Tisza M.J."/>
            <person name="Buck C.B."/>
        </authorList>
    </citation>
    <scope>NUCLEOTIDE SEQUENCE</scope>
    <source>
        <strain evidence="1">CtUS21</strain>
    </source>
</reference>
<accession>A0A8S5MQK0</accession>
<sequence>MTLHEKFLEWHFRQYPPEHHHFEYDQYTNGNFKDWRVQNRWEAFQGGYEATKQEENER</sequence>
<protein>
    <submittedName>
        <fullName evidence="1">Uncharacterized protein</fullName>
    </submittedName>
</protein>
<dbReference type="EMBL" id="BK014959">
    <property type="protein sequence ID" value="DAD84424.1"/>
    <property type="molecule type" value="Genomic_DNA"/>
</dbReference>
<name>A0A8S5MQK0_9CAUD</name>
<evidence type="ECO:0000313" key="1">
    <source>
        <dbReference type="EMBL" id="DAD84424.1"/>
    </source>
</evidence>
<proteinExistence type="predicted"/>
<organism evidence="1">
    <name type="scientific">Podoviridae sp. ctUS21</name>
    <dbReference type="NCBI Taxonomy" id="2826557"/>
    <lineage>
        <taxon>Viruses</taxon>
        <taxon>Duplodnaviria</taxon>
        <taxon>Heunggongvirae</taxon>
        <taxon>Uroviricota</taxon>
        <taxon>Caudoviricetes</taxon>
    </lineage>
</organism>